<organism evidence="2 3">
    <name type="scientific">Stylosanthes scabra</name>
    <dbReference type="NCBI Taxonomy" id="79078"/>
    <lineage>
        <taxon>Eukaryota</taxon>
        <taxon>Viridiplantae</taxon>
        <taxon>Streptophyta</taxon>
        <taxon>Embryophyta</taxon>
        <taxon>Tracheophyta</taxon>
        <taxon>Spermatophyta</taxon>
        <taxon>Magnoliopsida</taxon>
        <taxon>eudicotyledons</taxon>
        <taxon>Gunneridae</taxon>
        <taxon>Pentapetalae</taxon>
        <taxon>rosids</taxon>
        <taxon>fabids</taxon>
        <taxon>Fabales</taxon>
        <taxon>Fabaceae</taxon>
        <taxon>Papilionoideae</taxon>
        <taxon>50 kb inversion clade</taxon>
        <taxon>dalbergioids sensu lato</taxon>
        <taxon>Dalbergieae</taxon>
        <taxon>Pterocarpus clade</taxon>
        <taxon>Stylosanthes</taxon>
    </lineage>
</organism>
<feature type="compositionally biased region" description="Basic and acidic residues" evidence="1">
    <location>
        <begin position="88"/>
        <end position="98"/>
    </location>
</feature>
<protein>
    <submittedName>
        <fullName evidence="2">Uncharacterized protein</fullName>
    </submittedName>
</protein>
<dbReference type="Proteomes" id="UP001341840">
    <property type="component" value="Unassembled WGS sequence"/>
</dbReference>
<dbReference type="EMBL" id="JASCZI010241747">
    <property type="protein sequence ID" value="MED6206281.1"/>
    <property type="molecule type" value="Genomic_DNA"/>
</dbReference>
<proteinExistence type="predicted"/>
<gene>
    <name evidence="2" type="ORF">PIB30_025163</name>
</gene>
<feature type="region of interest" description="Disordered" evidence="1">
    <location>
        <begin position="1"/>
        <end position="35"/>
    </location>
</feature>
<evidence type="ECO:0000313" key="2">
    <source>
        <dbReference type="EMBL" id="MED6206281.1"/>
    </source>
</evidence>
<keyword evidence="3" id="KW-1185">Reference proteome</keyword>
<sequence length="119" mass="13441">MGGAPHHYNQDTRGSDKPQVASHHQGVTHLRVNRAMDEEHNIHCTSPMLPEEEGEAFSDMDGVISETEEESLNVAMEEDEEEPEAGNEDQRRATWDSEPVRVTVEDVLKMEFNNPEEAI</sequence>
<evidence type="ECO:0000313" key="3">
    <source>
        <dbReference type="Proteomes" id="UP001341840"/>
    </source>
</evidence>
<feature type="compositionally biased region" description="Acidic residues" evidence="1">
    <location>
        <begin position="74"/>
        <end position="87"/>
    </location>
</feature>
<feature type="region of interest" description="Disordered" evidence="1">
    <location>
        <begin position="74"/>
        <end position="98"/>
    </location>
</feature>
<name>A0ABU6Y8N2_9FABA</name>
<accession>A0ABU6Y8N2</accession>
<reference evidence="2 3" key="1">
    <citation type="journal article" date="2023" name="Plants (Basel)">
        <title>Bridging the Gap: Combining Genomics and Transcriptomics Approaches to Understand Stylosanthes scabra, an Orphan Legume from the Brazilian Caatinga.</title>
        <authorList>
            <person name="Ferreira-Neto J.R.C."/>
            <person name="da Silva M.D."/>
            <person name="Binneck E."/>
            <person name="de Melo N.F."/>
            <person name="da Silva R.H."/>
            <person name="de Melo A.L.T.M."/>
            <person name="Pandolfi V."/>
            <person name="Bustamante F.O."/>
            <person name="Brasileiro-Vidal A.C."/>
            <person name="Benko-Iseppon A.M."/>
        </authorList>
    </citation>
    <scope>NUCLEOTIDE SEQUENCE [LARGE SCALE GENOMIC DNA]</scope>
    <source>
        <tissue evidence="2">Leaves</tissue>
    </source>
</reference>
<evidence type="ECO:0000256" key="1">
    <source>
        <dbReference type="SAM" id="MobiDB-lite"/>
    </source>
</evidence>
<comment type="caution">
    <text evidence="2">The sequence shown here is derived from an EMBL/GenBank/DDBJ whole genome shotgun (WGS) entry which is preliminary data.</text>
</comment>